<reference evidence="8" key="3">
    <citation type="submission" date="2025-09" db="UniProtKB">
        <authorList>
            <consortium name="Ensembl"/>
        </authorList>
    </citation>
    <scope>IDENTIFICATION</scope>
</reference>
<dbReference type="eggNOG" id="KOG2513">
    <property type="taxonomic scope" value="Eukaryota"/>
</dbReference>
<proteinExistence type="inferred from homology"/>
<evidence type="ECO:0000313" key="8">
    <source>
        <dbReference type="Ensembl" id="ENSONIP00000013907.2"/>
    </source>
</evidence>
<evidence type="ECO:0000256" key="4">
    <source>
        <dbReference type="ARBA" id="ARBA00022989"/>
    </source>
</evidence>
<dbReference type="OMA" id="YNGPLKT"/>
<feature type="transmembrane region" description="Helical" evidence="6">
    <location>
        <begin position="355"/>
        <end position="372"/>
    </location>
</feature>
<dbReference type="Ensembl" id="ENSONIT00000013917.2">
    <property type="protein sequence ID" value="ENSONIP00000013907.2"/>
    <property type="gene ID" value="ENSONIG00000011051.2"/>
</dbReference>
<dbReference type="InterPro" id="IPR007632">
    <property type="entry name" value="Anoctamin"/>
</dbReference>
<keyword evidence="5 6" id="KW-0472">Membrane</keyword>
<sequence length="753" mass="85148">MSKAGADEGGAGGCGDSAKQLEAKDEKGGTLLSKLPAGPGWTKVSCPCCFSERVEPLVVVKLGGKVGPETKRWLIKMIGAPQKDGGAALLAHPGEDASGDIIVVSAPRCTLLRAAEELGLCKTYRSGDMEAFSYNDRDNFKDSDNMEAFLTLAERQYIVKYELDGLRAQKDLRIPGLPESRMLQKRDNIWQKLSSAGVVVDTFPLHNRKKLKDLGEAWYSGNQLAQPLGGWKYNTLLLHLHAVLFIQIAVKILHYMHLSLLEGTMIHNRWLRRCAHTRYLCLTYLDSVNDYFGSAVAFYFSFLDFYTWSLLTPAILGLTISYFSGEAQKEMVDSVSGSKVIINDDDSGPMISGHMLQAMFSMIWSTVFMELWKRRSSSLSYRWGTMNLAERFAEPRPNFHGDLGVNPVTGRMEPLFPEWKRDLRMVLVSVPVVGLFLGLVVLGMMCFYWGEAQVKQLHKDWDSLLSQALLYIPSVLHIVYTNMLGNVYRNVAQSLTEYENHREESAFENHLTAKILVFTFFNNFAVLFHIAFFKQDVPLLRKRLASLLIVSQLVNQVTEVVIPFLVDRFISAPHRTESEDDPQEDKFRNQRTLPVFPGLFAEYIELLVQFGYLSLFSCVYPLTAVLLLINNITEIRSDAYKICNLFRKPFSPPVANMGVWQVAFEVLSFVSVISNCWLLLLSPRLQELCREGGLTSTNVLLLAVLGEHVLILIKFIMAALIPDEPDWIRKKREQMEYTSMQALKEQKLQPEVS</sequence>
<name>I3JYG2_ORENI</name>
<organism evidence="8 9">
    <name type="scientific">Oreochromis niloticus</name>
    <name type="common">Nile tilapia</name>
    <name type="synonym">Tilapia nilotica</name>
    <dbReference type="NCBI Taxonomy" id="8128"/>
    <lineage>
        <taxon>Eukaryota</taxon>
        <taxon>Metazoa</taxon>
        <taxon>Chordata</taxon>
        <taxon>Craniata</taxon>
        <taxon>Vertebrata</taxon>
        <taxon>Euteleostomi</taxon>
        <taxon>Actinopterygii</taxon>
        <taxon>Neopterygii</taxon>
        <taxon>Teleostei</taxon>
        <taxon>Neoteleostei</taxon>
        <taxon>Acanthomorphata</taxon>
        <taxon>Ovalentaria</taxon>
        <taxon>Cichlomorphae</taxon>
        <taxon>Cichliformes</taxon>
        <taxon>Cichlidae</taxon>
        <taxon>African cichlids</taxon>
        <taxon>Pseudocrenilabrinae</taxon>
        <taxon>Oreochromini</taxon>
        <taxon>Oreochromis</taxon>
    </lineage>
</organism>
<feature type="transmembrane region" description="Helical" evidence="6">
    <location>
        <begin position="461"/>
        <end position="480"/>
    </location>
</feature>
<evidence type="ECO:0000256" key="3">
    <source>
        <dbReference type="ARBA" id="ARBA00022692"/>
    </source>
</evidence>
<dbReference type="Pfam" id="PF04547">
    <property type="entry name" value="Anoctamin"/>
    <property type="match status" value="1"/>
</dbReference>
<comment type="similarity">
    <text evidence="2 6">Belongs to the anoctamin family.</text>
</comment>
<accession>I3JYG2</accession>
<dbReference type="GO" id="GO:0005886">
    <property type="term" value="C:plasma membrane"/>
    <property type="evidence" value="ECO:0007669"/>
    <property type="project" value="TreeGrafter"/>
</dbReference>
<evidence type="ECO:0000313" key="9">
    <source>
        <dbReference type="Proteomes" id="UP000005207"/>
    </source>
</evidence>
<feature type="transmembrane region" description="Helical" evidence="6">
    <location>
        <begin position="610"/>
        <end position="633"/>
    </location>
</feature>
<protein>
    <recommendedName>
        <fullName evidence="6">Anoctamin</fullName>
    </recommendedName>
</protein>
<reference evidence="8" key="2">
    <citation type="submission" date="2025-08" db="UniProtKB">
        <authorList>
            <consortium name="Ensembl"/>
        </authorList>
    </citation>
    <scope>IDENTIFICATION</scope>
</reference>
<keyword evidence="9" id="KW-1185">Reference proteome</keyword>
<evidence type="ECO:0000256" key="2">
    <source>
        <dbReference type="ARBA" id="ARBA00009671"/>
    </source>
</evidence>
<dbReference type="InParanoid" id="I3JYG2"/>
<dbReference type="InterPro" id="IPR049452">
    <property type="entry name" value="Anoctamin_TM"/>
</dbReference>
<dbReference type="GeneTree" id="ENSGT00940000165986"/>
<evidence type="ECO:0000259" key="7">
    <source>
        <dbReference type="Pfam" id="PF04547"/>
    </source>
</evidence>
<keyword evidence="4 6" id="KW-1133">Transmembrane helix</keyword>
<dbReference type="AlphaFoldDB" id="I3JYG2"/>
<gene>
    <name evidence="8" type="primary">ano10b</name>
</gene>
<dbReference type="PANTHER" id="PTHR12308">
    <property type="entry name" value="ANOCTAMIN"/>
    <property type="match status" value="1"/>
</dbReference>
<reference evidence="9" key="1">
    <citation type="submission" date="2012-01" db="EMBL/GenBank/DDBJ databases">
        <title>The Genome Sequence of Oreochromis niloticus (Nile Tilapia).</title>
        <authorList>
            <consortium name="Broad Institute Genome Assembly Team"/>
            <consortium name="Broad Institute Sequencing Platform"/>
            <person name="Di Palma F."/>
            <person name="Johnson J."/>
            <person name="Lander E.S."/>
            <person name="Lindblad-Toh K."/>
        </authorList>
    </citation>
    <scope>NUCLEOTIDE SEQUENCE [LARGE SCALE GENOMIC DNA]</scope>
</reference>
<dbReference type="PANTHER" id="PTHR12308:SF36">
    <property type="entry name" value="ANOCTAMIN"/>
    <property type="match status" value="1"/>
</dbReference>
<feature type="transmembrane region" description="Helical" evidence="6">
    <location>
        <begin position="236"/>
        <end position="258"/>
    </location>
</feature>
<feature type="transmembrane region" description="Helical" evidence="6">
    <location>
        <begin position="700"/>
        <end position="721"/>
    </location>
</feature>
<feature type="domain" description="Anoctamin transmembrane" evidence="7">
    <location>
        <begin position="288"/>
        <end position="734"/>
    </location>
</feature>
<feature type="transmembrane region" description="Helical" evidence="6">
    <location>
        <begin position="425"/>
        <end position="449"/>
    </location>
</feature>
<dbReference type="GO" id="GO:0005254">
    <property type="term" value="F:chloride channel activity"/>
    <property type="evidence" value="ECO:0007669"/>
    <property type="project" value="TreeGrafter"/>
</dbReference>
<evidence type="ECO:0000256" key="6">
    <source>
        <dbReference type="RuleBase" id="RU280814"/>
    </source>
</evidence>
<evidence type="ECO:0000256" key="1">
    <source>
        <dbReference type="ARBA" id="ARBA00004141"/>
    </source>
</evidence>
<evidence type="ECO:0000256" key="5">
    <source>
        <dbReference type="ARBA" id="ARBA00023136"/>
    </source>
</evidence>
<feature type="transmembrane region" description="Helical" evidence="6">
    <location>
        <begin position="279"/>
        <end position="299"/>
    </location>
</feature>
<feature type="transmembrane region" description="Helical" evidence="6">
    <location>
        <begin position="511"/>
        <end position="532"/>
    </location>
</feature>
<dbReference type="Proteomes" id="UP000005207">
    <property type="component" value="Linkage group LG7"/>
</dbReference>
<comment type="subcellular location">
    <subcellularLocation>
        <location evidence="1 6">Membrane</location>
        <topology evidence="1 6">Multi-pass membrane protein</topology>
    </subcellularLocation>
</comment>
<keyword evidence="3 6" id="KW-0812">Transmembrane</keyword>